<dbReference type="Pfam" id="PF01370">
    <property type="entry name" value="Epimerase"/>
    <property type="match status" value="1"/>
</dbReference>
<dbReference type="Gene3D" id="3.40.50.720">
    <property type="entry name" value="NAD(P)-binding Rossmann-like Domain"/>
    <property type="match status" value="1"/>
</dbReference>
<dbReference type="AlphaFoldDB" id="A0A0A2BZ08"/>
<evidence type="ECO:0000313" key="3">
    <source>
        <dbReference type="Proteomes" id="UP000030392"/>
    </source>
</evidence>
<dbReference type="EMBL" id="JNAX01000015">
    <property type="protein sequence ID" value="KGG19313.1"/>
    <property type="molecule type" value="Genomic_DNA"/>
</dbReference>
<name>A0A0A2BZ08_PROMR</name>
<accession>A0A0A2BZ08</accession>
<evidence type="ECO:0000313" key="2">
    <source>
        <dbReference type="EMBL" id="KGG19313.1"/>
    </source>
</evidence>
<evidence type="ECO:0000259" key="1">
    <source>
        <dbReference type="Pfam" id="PF01370"/>
    </source>
</evidence>
<dbReference type="NCBIfam" id="NF009035">
    <property type="entry name" value="PRK12367.1"/>
    <property type="match status" value="1"/>
</dbReference>
<dbReference type="InterPro" id="IPR001509">
    <property type="entry name" value="Epimerase_deHydtase"/>
</dbReference>
<feature type="domain" description="NAD-dependent epimerase/dehydratase" evidence="1">
    <location>
        <begin position="16"/>
        <end position="123"/>
    </location>
</feature>
<organism evidence="2 3">
    <name type="scientific">Prochlorococcus marinus str. PAC1</name>
    <dbReference type="NCBI Taxonomy" id="59924"/>
    <lineage>
        <taxon>Bacteria</taxon>
        <taxon>Bacillati</taxon>
        <taxon>Cyanobacteriota</taxon>
        <taxon>Cyanophyceae</taxon>
        <taxon>Synechococcales</taxon>
        <taxon>Prochlorococcaceae</taxon>
        <taxon>Prochlorococcus</taxon>
    </lineage>
</organism>
<dbReference type="RefSeq" id="WP_036906875.1">
    <property type="nucleotide sequence ID" value="NZ_CP138967.1"/>
</dbReference>
<proteinExistence type="predicted"/>
<dbReference type="SUPFAM" id="SSF51735">
    <property type="entry name" value="NAD(P)-binding Rossmann-fold domains"/>
    <property type="match status" value="1"/>
</dbReference>
<comment type="caution">
    <text evidence="2">The sequence shown here is derived from an EMBL/GenBank/DDBJ whole genome shotgun (WGS) entry which is preliminary data.</text>
</comment>
<gene>
    <name evidence="2" type="ORF">EV03_1695</name>
</gene>
<dbReference type="InterPro" id="IPR036291">
    <property type="entry name" value="NAD(P)-bd_dom_sf"/>
</dbReference>
<reference evidence="3" key="1">
    <citation type="journal article" date="2014" name="Sci. Data">
        <title>Genomes of diverse isolates of the marine cyanobacterium Prochlorococcus.</title>
        <authorList>
            <person name="Biller S."/>
            <person name="Berube P."/>
            <person name="Thompson J."/>
            <person name="Kelly L."/>
            <person name="Roggensack S."/>
            <person name="Awad L."/>
            <person name="Roache-Johnson K."/>
            <person name="Ding H."/>
            <person name="Giovannoni S.J."/>
            <person name="Moore L.R."/>
            <person name="Chisholm S.W."/>
        </authorList>
    </citation>
    <scope>NUCLEOTIDE SEQUENCE [LARGE SCALE GENOMIC DNA]</scope>
    <source>
        <strain evidence="3">PAC1</strain>
    </source>
</reference>
<protein>
    <recommendedName>
        <fullName evidence="1">NAD-dependent epimerase/dehydratase domain-containing protein</fullName>
    </recommendedName>
</protein>
<dbReference type="Proteomes" id="UP000030392">
    <property type="component" value="Unassembled WGS sequence"/>
</dbReference>
<sequence>MKKSLSDKSRFKGLKIAITGANGSLGKSLIEVLKKEGAYLIGLTHDKKNNSNSEGSKPDEWILWSCGKERLLSSSLANIDILILNHGFNPKGMIESNEINKALEINSLSNLRLIEIFEDLALSNNLNKSNSKEVWVNTSEAEIQIAFSPVYEITKRLIGELISLKKSKLLMEKRNSFIIKKLILGPFKSKLNPQGVMSPEFVAKKIVQKAKKEDYLVIVSPNPITHLIMPCVESIRILYSRFINKIYSNATHLK</sequence>